<dbReference type="OrthoDB" id="2798132at2759"/>
<reference evidence="3 4" key="1">
    <citation type="journal article" date="2020" name="ISME J.">
        <title>Uncovering the hidden diversity of litter-decomposition mechanisms in mushroom-forming fungi.</title>
        <authorList>
            <person name="Floudas D."/>
            <person name="Bentzer J."/>
            <person name="Ahren D."/>
            <person name="Johansson T."/>
            <person name="Persson P."/>
            <person name="Tunlid A."/>
        </authorList>
    </citation>
    <scope>NUCLEOTIDE SEQUENCE [LARGE SCALE GENOMIC DNA]</scope>
    <source>
        <strain evidence="3 4">CBS 146.42</strain>
    </source>
</reference>
<name>A0A8H5G5C5_9AGAR</name>
<feature type="region of interest" description="Disordered" evidence="1">
    <location>
        <begin position="181"/>
        <end position="217"/>
    </location>
</feature>
<dbReference type="EMBL" id="JAACJO010000005">
    <property type="protein sequence ID" value="KAF5358510.1"/>
    <property type="molecule type" value="Genomic_DNA"/>
</dbReference>
<feature type="domain" description="DUF6593" evidence="2">
    <location>
        <begin position="8"/>
        <end position="178"/>
    </location>
</feature>
<comment type="caution">
    <text evidence="3">The sequence shown here is derived from an EMBL/GenBank/DDBJ whole genome shotgun (WGS) entry which is preliminary data.</text>
</comment>
<protein>
    <recommendedName>
        <fullName evidence="2">DUF6593 domain-containing protein</fullName>
    </recommendedName>
</protein>
<evidence type="ECO:0000313" key="3">
    <source>
        <dbReference type="EMBL" id="KAF5358510.1"/>
    </source>
</evidence>
<proteinExistence type="predicted"/>
<evidence type="ECO:0000259" key="2">
    <source>
        <dbReference type="Pfam" id="PF20236"/>
    </source>
</evidence>
<dbReference type="InterPro" id="IPR046528">
    <property type="entry name" value="DUF6593"/>
</dbReference>
<organism evidence="3 4">
    <name type="scientific">Leucocoprinus leucothites</name>
    <dbReference type="NCBI Taxonomy" id="201217"/>
    <lineage>
        <taxon>Eukaryota</taxon>
        <taxon>Fungi</taxon>
        <taxon>Dikarya</taxon>
        <taxon>Basidiomycota</taxon>
        <taxon>Agaricomycotina</taxon>
        <taxon>Agaricomycetes</taxon>
        <taxon>Agaricomycetidae</taxon>
        <taxon>Agaricales</taxon>
        <taxon>Agaricineae</taxon>
        <taxon>Agaricaceae</taxon>
        <taxon>Leucocoprinus</taxon>
    </lineage>
</organism>
<accession>A0A8H5G5C5</accession>
<dbReference type="Pfam" id="PF20236">
    <property type="entry name" value="DUF6593"/>
    <property type="match status" value="1"/>
</dbReference>
<dbReference type="AlphaFoldDB" id="A0A8H5G5C5"/>
<dbReference type="Proteomes" id="UP000559027">
    <property type="component" value="Unassembled WGS sequence"/>
</dbReference>
<feature type="compositionally biased region" description="Basic and acidic residues" evidence="1">
    <location>
        <begin position="183"/>
        <end position="195"/>
    </location>
</feature>
<evidence type="ECO:0000313" key="4">
    <source>
        <dbReference type="Proteomes" id="UP000559027"/>
    </source>
</evidence>
<evidence type="ECO:0000256" key="1">
    <source>
        <dbReference type="SAM" id="MobiDB-lite"/>
    </source>
</evidence>
<sequence>MNLYLVPDNPENTTFVSANGTAHFRVTTMSSPEGSVTYLQRPSENLEDGLLAEIRTARGKKATIVASSLLEGAAYPNRDNESQGFDASLFLHRKGRFDASSRYFTGNDGAEYRWKYQKSLGWTLTQCSTGEEIAQQVRWFSEEGVFAGQERSALRINPCSVDIELVVLSFVMAEKKRRPRIKSKADESKTLHAEDVPLDGAVEGAEAETGTEAYGEL</sequence>
<gene>
    <name evidence="3" type="ORF">D9756_001965</name>
</gene>
<keyword evidence="4" id="KW-1185">Reference proteome</keyword>
<feature type="compositionally biased region" description="Low complexity" evidence="1">
    <location>
        <begin position="200"/>
        <end position="217"/>
    </location>
</feature>